<feature type="region of interest" description="Disordered" evidence="1">
    <location>
        <begin position="1"/>
        <end position="26"/>
    </location>
</feature>
<dbReference type="EMBL" id="JAGTXO010000058">
    <property type="protein sequence ID" value="KAG8458050.1"/>
    <property type="molecule type" value="Genomic_DNA"/>
</dbReference>
<proteinExistence type="predicted"/>
<evidence type="ECO:0000313" key="3">
    <source>
        <dbReference type="Proteomes" id="UP000751190"/>
    </source>
</evidence>
<accession>A0A8J5XC90</accession>
<keyword evidence="3" id="KW-1185">Reference proteome</keyword>
<reference evidence="2" key="1">
    <citation type="submission" date="2021-05" db="EMBL/GenBank/DDBJ databases">
        <title>The genome of the haptophyte Pavlova lutheri (Diacronema luteri, Pavlovales) - a model for lipid biosynthesis in eukaryotic algae.</title>
        <authorList>
            <person name="Hulatt C.J."/>
            <person name="Posewitz M.C."/>
        </authorList>
    </citation>
    <scope>NUCLEOTIDE SEQUENCE</scope>
    <source>
        <strain evidence="2">NIVA-4/92</strain>
    </source>
</reference>
<evidence type="ECO:0000313" key="2">
    <source>
        <dbReference type="EMBL" id="KAG8458050.1"/>
    </source>
</evidence>
<organism evidence="2 3">
    <name type="scientific">Diacronema lutheri</name>
    <name type="common">Unicellular marine alga</name>
    <name type="synonym">Monochrysis lutheri</name>
    <dbReference type="NCBI Taxonomy" id="2081491"/>
    <lineage>
        <taxon>Eukaryota</taxon>
        <taxon>Haptista</taxon>
        <taxon>Haptophyta</taxon>
        <taxon>Pavlovophyceae</taxon>
        <taxon>Pavlovales</taxon>
        <taxon>Pavlovaceae</taxon>
        <taxon>Diacronema</taxon>
    </lineage>
</organism>
<feature type="compositionally biased region" description="Low complexity" evidence="1">
    <location>
        <begin position="658"/>
        <end position="667"/>
    </location>
</feature>
<sequence length="889" mass="95071">MDASASSTDLHPPPVDAGGGGANTIEPEGALLVSSAPAATSGTLASLAETFPASWYELESVARLREGAREKSTSTVWSLTYRLTRGYFVANNLEMGGVAVATHVCRAPLVDSSGEPRLGAFCNKVLVLYRQKSEGKLGPYITTKAIAHCSERHQGTDVAAATAARAKTLAYKRQNVLLAGGGQAGASLSKLVGQGKFGGMVLNLKQKALCAQVKAEYDIFLLFFRHAIALKCEQAKGNAFAQAQHDGGTLQNRKKVQVQALQWMDPMNKRNHVVVFALSSLAAVSTLEEVSLPTTDQEDDLEGLSLDPPSMLFPVAAAHTDANVAKDYTLNLESSTRAKFTEVIATSIQDGAAGGVAGHLPLRLSEQEICNVHSASKIGAAALGFLVRSRMRTEIDPFPCGKKVCARILAVAKAFSHAKAREALARIAEKLPESPKLTLQVPLNGTRIAASHDLFLSVLRMSKALRIYFDAQDGPTRGIMLTDEEIADALVFEAILYIVSKTTTLAQDEHLFNGAILVLIKIMTLRALRADQLPCIDLNSPVMSAHPQRIMVPVSSMSACAQEAVTRAKLAAERRFAGNDSLELTGAPLKLNKRELLATILDVRTKGCRHVPQAQREQAFDLCLDELCTFTERCEDYDAAKAAAAAAARVGAVRQRSPSFADAAPSRSPRRRLGGVGPSEFLSPGVGSAADETDPWAHLQVEAAPALPSAACDSAEAAAAALVARRASIRVLARSQLIRWLKLEIDFRAEFPDERLPPTDDEAGEPIPLDIVKDLMRLPIGVLYNKMIAAAGSFALYGYIPLMASCSAGQIGALGAESFCERVLSAANLVLDEGNTCLKPTTVEMLVLLRINRDFMDFMRATYPHLSQQPFNVTVPDPADADGKAGGEA</sequence>
<protein>
    <submittedName>
        <fullName evidence="2">Uncharacterized protein</fullName>
    </submittedName>
</protein>
<feature type="region of interest" description="Disordered" evidence="1">
    <location>
        <begin position="658"/>
        <end position="677"/>
    </location>
</feature>
<dbReference type="AlphaFoldDB" id="A0A8J5XC90"/>
<name>A0A8J5XC90_DIALT</name>
<dbReference type="Proteomes" id="UP000751190">
    <property type="component" value="Unassembled WGS sequence"/>
</dbReference>
<evidence type="ECO:0000256" key="1">
    <source>
        <dbReference type="SAM" id="MobiDB-lite"/>
    </source>
</evidence>
<gene>
    <name evidence="2" type="ORF">KFE25_007257</name>
</gene>
<comment type="caution">
    <text evidence="2">The sequence shown here is derived from an EMBL/GenBank/DDBJ whole genome shotgun (WGS) entry which is preliminary data.</text>
</comment>
<dbReference type="OrthoDB" id="10264461at2759"/>